<sequence>MFAQGVTQAAAARADGLQPGLLPGRAGLDRRARRAAAGRAIIDANERYFNVAARCARSHKNDFFIDHKCFFESA</sequence>
<organism evidence="1 2">
    <name type="scientific">Paraburkholderia lacunae</name>
    <dbReference type="NCBI Taxonomy" id="2211104"/>
    <lineage>
        <taxon>Bacteria</taxon>
        <taxon>Pseudomonadati</taxon>
        <taxon>Pseudomonadota</taxon>
        <taxon>Betaproteobacteria</taxon>
        <taxon>Burkholderiales</taxon>
        <taxon>Burkholderiaceae</taxon>
        <taxon>Paraburkholderia</taxon>
    </lineage>
</organism>
<evidence type="ECO:0000313" key="1">
    <source>
        <dbReference type="EMBL" id="RDK03791.1"/>
    </source>
</evidence>
<accession>A0A370NDX3</accession>
<gene>
    <name evidence="1" type="ORF">DLM46_06145</name>
</gene>
<proteinExistence type="predicted"/>
<dbReference type="EMBL" id="QHKS01000003">
    <property type="protein sequence ID" value="RDK03791.1"/>
    <property type="molecule type" value="Genomic_DNA"/>
</dbReference>
<dbReference type="AlphaFoldDB" id="A0A370NDX3"/>
<reference evidence="2" key="1">
    <citation type="submission" date="2018-05" db="EMBL/GenBank/DDBJ databases">
        <authorList>
            <person name="Feng T."/>
        </authorList>
    </citation>
    <scope>NUCLEOTIDE SEQUENCE [LARGE SCALE GENOMIC DNA]</scope>
    <source>
        <strain evidence="2">S27</strain>
    </source>
</reference>
<protein>
    <submittedName>
        <fullName evidence="1">Uncharacterized protein</fullName>
    </submittedName>
</protein>
<keyword evidence="2" id="KW-1185">Reference proteome</keyword>
<comment type="caution">
    <text evidence="1">The sequence shown here is derived from an EMBL/GenBank/DDBJ whole genome shotgun (WGS) entry which is preliminary data.</text>
</comment>
<name>A0A370NDX3_9BURK</name>
<evidence type="ECO:0000313" key="2">
    <source>
        <dbReference type="Proteomes" id="UP000254875"/>
    </source>
</evidence>
<dbReference type="Proteomes" id="UP000254875">
    <property type="component" value="Unassembled WGS sequence"/>
</dbReference>